<name>A0A183SAH5_SCHSO</name>
<accession>A0A183SAH5</accession>
<dbReference type="WBParaSite" id="SSLN_0000127201-mRNA-1">
    <property type="protein sequence ID" value="SSLN_0000127201-mRNA-1"/>
    <property type="gene ID" value="SSLN_0000127201"/>
</dbReference>
<gene>
    <name evidence="1" type="ORF">SSLN_LOCUS1223</name>
</gene>
<evidence type="ECO:0000313" key="3">
    <source>
        <dbReference type="WBParaSite" id="SSLN_0000127201-mRNA-1"/>
    </source>
</evidence>
<dbReference type="AlphaFoldDB" id="A0A183SAH5"/>
<dbReference type="EMBL" id="UYSU01001960">
    <property type="protein sequence ID" value="VDL87201.1"/>
    <property type="molecule type" value="Genomic_DNA"/>
</dbReference>
<dbReference type="Proteomes" id="UP000275846">
    <property type="component" value="Unassembled WGS sequence"/>
</dbReference>
<keyword evidence="2" id="KW-1185">Reference proteome</keyword>
<reference evidence="1 2" key="2">
    <citation type="submission" date="2018-11" db="EMBL/GenBank/DDBJ databases">
        <authorList>
            <consortium name="Pathogen Informatics"/>
        </authorList>
    </citation>
    <scope>NUCLEOTIDE SEQUENCE [LARGE SCALE GENOMIC DNA]</scope>
    <source>
        <strain evidence="1 2">NST_G2</strain>
    </source>
</reference>
<protein>
    <submittedName>
        <fullName evidence="1 3">Uncharacterized protein</fullName>
    </submittedName>
</protein>
<proteinExistence type="predicted"/>
<reference evidence="3" key="1">
    <citation type="submission" date="2016-06" db="UniProtKB">
        <authorList>
            <consortium name="WormBaseParasite"/>
        </authorList>
    </citation>
    <scope>IDENTIFICATION</scope>
</reference>
<sequence length="327" mass="36031">MKSLDAEAAALLRTMNCCSPEFPEINLNETKVTKQAELADVINFRDLLLNCVRSLRLNKLHLPQHGVDTEDFGPLQDFHVQDRVLPSQLPYSVKAADREVIKLPALVRVDSPGLRSVQEGRQVDGLIHFQFGVHVNTVASPHGGLQPADGLIGFGDLVKGAVVREEQVMDCGRRHARWGLHTPTVEKMPVSSVGAADTTVLITLGVHQRSREHGTEQGGGQYAALLHFIGYCKCFGYRPMFGDVRHHPVVKLVPHVREPFRTAEFLHDFPHSIAIYRVKGFCQIHEGSVEVPPHRLVFSTLAGGVNNVGCSAVTSQATLAFRDQPLL</sequence>
<evidence type="ECO:0000313" key="2">
    <source>
        <dbReference type="Proteomes" id="UP000275846"/>
    </source>
</evidence>
<dbReference type="OrthoDB" id="6318520at2759"/>
<organism evidence="3">
    <name type="scientific">Schistocephalus solidus</name>
    <name type="common">Tapeworm</name>
    <dbReference type="NCBI Taxonomy" id="70667"/>
    <lineage>
        <taxon>Eukaryota</taxon>
        <taxon>Metazoa</taxon>
        <taxon>Spiralia</taxon>
        <taxon>Lophotrochozoa</taxon>
        <taxon>Platyhelminthes</taxon>
        <taxon>Cestoda</taxon>
        <taxon>Eucestoda</taxon>
        <taxon>Diphyllobothriidea</taxon>
        <taxon>Diphyllobothriidae</taxon>
        <taxon>Schistocephalus</taxon>
    </lineage>
</organism>
<evidence type="ECO:0000313" key="1">
    <source>
        <dbReference type="EMBL" id="VDL87201.1"/>
    </source>
</evidence>